<evidence type="ECO:0000313" key="3">
    <source>
        <dbReference type="Proteomes" id="UP001229421"/>
    </source>
</evidence>
<gene>
    <name evidence="2" type="ORF">QVD17_11996</name>
</gene>
<organism evidence="2 3">
    <name type="scientific">Tagetes erecta</name>
    <name type="common">African marigold</name>
    <dbReference type="NCBI Taxonomy" id="13708"/>
    <lineage>
        <taxon>Eukaryota</taxon>
        <taxon>Viridiplantae</taxon>
        <taxon>Streptophyta</taxon>
        <taxon>Embryophyta</taxon>
        <taxon>Tracheophyta</taxon>
        <taxon>Spermatophyta</taxon>
        <taxon>Magnoliopsida</taxon>
        <taxon>eudicotyledons</taxon>
        <taxon>Gunneridae</taxon>
        <taxon>Pentapetalae</taxon>
        <taxon>asterids</taxon>
        <taxon>campanulids</taxon>
        <taxon>Asterales</taxon>
        <taxon>Asteraceae</taxon>
        <taxon>Asteroideae</taxon>
        <taxon>Heliantheae alliance</taxon>
        <taxon>Tageteae</taxon>
        <taxon>Tagetes</taxon>
    </lineage>
</organism>
<keyword evidence="3" id="KW-1185">Reference proteome</keyword>
<feature type="compositionally biased region" description="Basic and acidic residues" evidence="1">
    <location>
        <begin position="133"/>
        <end position="143"/>
    </location>
</feature>
<evidence type="ECO:0000313" key="2">
    <source>
        <dbReference type="EMBL" id="KAK1429778.1"/>
    </source>
</evidence>
<feature type="region of interest" description="Disordered" evidence="1">
    <location>
        <begin position="1"/>
        <end position="35"/>
    </location>
</feature>
<name>A0AAD8KVG6_TARER</name>
<feature type="region of interest" description="Disordered" evidence="1">
    <location>
        <begin position="160"/>
        <end position="180"/>
    </location>
</feature>
<feature type="compositionally biased region" description="Basic and acidic residues" evidence="1">
    <location>
        <begin position="162"/>
        <end position="180"/>
    </location>
</feature>
<dbReference type="Proteomes" id="UP001229421">
    <property type="component" value="Unassembled WGS sequence"/>
</dbReference>
<feature type="region of interest" description="Disordered" evidence="1">
    <location>
        <begin position="114"/>
        <end position="143"/>
    </location>
</feature>
<dbReference type="AlphaFoldDB" id="A0AAD8KVG6"/>
<dbReference type="EMBL" id="JAUHHV010000003">
    <property type="protein sequence ID" value="KAK1429778.1"/>
    <property type="molecule type" value="Genomic_DNA"/>
</dbReference>
<feature type="compositionally biased region" description="Basic and acidic residues" evidence="1">
    <location>
        <begin position="1"/>
        <end position="34"/>
    </location>
</feature>
<evidence type="ECO:0000256" key="1">
    <source>
        <dbReference type="SAM" id="MobiDB-lite"/>
    </source>
</evidence>
<accession>A0AAD8KVG6</accession>
<feature type="compositionally biased region" description="Polar residues" evidence="1">
    <location>
        <begin position="114"/>
        <end position="124"/>
    </location>
</feature>
<proteinExistence type="predicted"/>
<comment type="caution">
    <text evidence="2">The sequence shown here is derived from an EMBL/GenBank/DDBJ whole genome shotgun (WGS) entry which is preliminary data.</text>
</comment>
<protein>
    <submittedName>
        <fullName evidence="2">Uncharacterized protein</fullName>
    </submittedName>
</protein>
<sequence length="180" mass="21020">MNKRVSKDVKNIIEQEAKQKEQDEKMKKQEEKMPDQGVELNKLEDNLLTLKTELNRSLSKNVDTLLEEKHNLNIQLMNQADDLSKTKSEFAVVEAELEKYQVSEQKLQEMFDALTSSQKTSPETSLEMYMETSQEKKKAKPEEKMKSIFYDRFEPAGFVKPEISKAEPKEQVKKKKDNQT</sequence>
<reference evidence="2" key="1">
    <citation type="journal article" date="2023" name="bioRxiv">
        <title>Improved chromosome-level genome assembly for marigold (Tagetes erecta).</title>
        <authorList>
            <person name="Jiang F."/>
            <person name="Yuan L."/>
            <person name="Wang S."/>
            <person name="Wang H."/>
            <person name="Xu D."/>
            <person name="Wang A."/>
            <person name="Fan W."/>
        </authorList>
    </citation>
    <scope>NUCLEOTIDE SEQUENCE</scope>
    <source>
        <strain evidence="2">WSJ</strain>
        <tissue evidence="2">Leaf</tissue>
    </source>
</reference>